<gene>
    <name evidence="1" type="ORF">LHA26_03295</name>
</gene>
<dbReference type="RefSeq" id="WP_252167331.1">
    <property type="nucleotide sequence ID" value="NZ_CP084930.1"/>
</dbReference>
<sequence>MQPYQIITAITFCTIDIGRRIGESRRRIVGAATFTGHVDGDHVAFTLDASVLQASDPNDRLLRWLDDRFAGDRTTIAGYRLGDTCHLLETMEMAPWSAGVRALKGGDGRMRIDIAARKRGGGGLGFGAACAGAGMPVSQSGETEHFTAWCTGRPGAILQTLETDVISTWRLAMLGVACRSSLGGEVNTIIEGHLATWLRDACFPAARLHLASIEQSRA</sequence>
<evidence type="ECO:0000313" key="2">
    <source>
        <dbReference type="Proteomes" id="UP001056937"/>
    </source>
</evidence>
<name>A0ABY4X9Y9_9SPHN</name>
<evidence type="ECO:0000313" key="1">
    <source>
        <dbReference type="EMBL" id="USI73520.1"/>
    </source>
</evidence>
<protein>
    <submittedName>
        <fullName evidence="1">Uncharacterized protein</fullName>
    </submittedName>
</protein>
<accession>A0ABY4X9Y9</accession>
<dbReference type="Proteomes" id="UP001056937">
    <property type="component" value="Chromosome 1"/>
</dbReference>
<organism evidence="1 2">
    <name type="scientific">Sphingomonas morindae</name>
    <dbReference type="NCBI Taxonomy" id="1541170"/>
    <lineage>
        <taxon>Bacteria</taxon>
        <taxon>Pseudomonadati</taxon>
        <taxon>Pseudomonadota</taxon>
        <taxon>Alphaproteobacteria</taxon>
        <taxon>Sphingomonadales</taxon>
        <taxon>Sphingomonadaceae</taxon>
        <taxon>Sphingomonas</taxon>
    </lineage>
</organism>
<proteinExistence type="predicted"/>
<reference evidence="1" key="1">
    <citation type="journal article" date="2022" name="Toxins">
        <title>Genomic Analysis of Sphingopyxis sp. USTB-05 for Biodegrading Cyanobacterial Hepatotoxins.</title>
        <authorList>
            <person name="Liu C."/>
            <person name="Xu Q."/>
            <person name="Zhao Z."/>
            <person name="Zhang H."/>
            <person name="Liu X."/>
            <person name="Yin C."/>
            <person name="Liu Y."/>
            <person name="Yan H."/>
        </authorList>
    </citation>
    <scope>NUCLEOTIDE SEQUENCE</scope>
    <source>
        <strain evidence="1">NBD5</strain>
    </source>
</reference>
<dbReference type="EMBL" id="CP084930">
    <property type="protein sequence ID" value="USI73520.1"/>
    <property type="molecule type" value="Genomic_DNA"/>
</dbReference>
<keyword evidence="2" id="KW-1185">Reference proteome</keyword>